<keyword evidence="2" id="KW-1185">Reference proteome</keyword>
<comment type="caution">
    <text evidence="1">The sequence shown here is derived from an EMBL/GenBank/DDBJ whole genome shotgun (WGS) entry which is preliminary data.</text>
</comment>
<proteinExistence type="predicted"/>
<dbReference type="EMBL" id="CADEBC010000858">
    <property type="protein sequence ID" value="CAB3261012.1"/>
    <property type="molecule type" value="Genomic_DNA"/>
</dbReference>
<evidence type="ECO:0000313" key="2">
    <source>
        <dbReference type="Proteomes" id="UP000494106"/>
    </source>
</evidence>
<sequence>MENRISGKLDQHQSAKQAGFQLAVSISQWLHTTRQEKEAAKCIENDCKNYWSRKEGKLPLILNKKLMDDVYCTTSSTVPRLGLCLNI</sequence>
<accession>A0A8S1BRA9</accession>
<gene>
    <name evidence="1" type="ORF">APLA_LOCUS17612</name>
</gene>
<organism evidence="1 2">
    <name type="scientific">Arctia plantaginis</name>
    <name type="common">Wood tiger moth</name>
    <name type="synonym">Phalaena plantaginis</name>
    <dbReference type="NCBI Taxonomy" id="874455"/>
    <lineage>
        <taxon>Eukaryota</taxon>
        <taxon>Metazoa</taxon>
        <taxon>Ecdysozoa</taxon>
        <taxon>Arthropoda</taxon>
        <taxon>Hexapoda</taxon>
        <taxon>Insecta</taxon>
        <taxon>Pterygota</taxon>
        <taxon>Neoptera</taxon>
        <taxon>Endopterygota</taxon>
        <taxon>Lepidoptera</taxon>
        <taxon>Glossata</taxon>
        <taxon>Ditrysia</taxon>
        <taxon>Noctuoidea</taxon>
        <taxon>Erebidae</taxon>
        <taxon>Arctiinae</taxon>
        <taxon>Arctia</taxon>
    </lineage>
</organism>
<reference evidence="1 2" key="1">
    <citation type="submission" date="2020-04" db="EMBL/GenBank/DDBJ databases">
        <authorList>
            <person name="Wallbank WR R."/>
            <person name="Pardo Diaz C."/>
            <person name="Kozak K."/>
            <person name="Martin S."/>
            <person name="Jiggins C."/>
            <person name="Moest M."/>
            <person name="Warren A I."/>
            <person name="Byers J.R.P. K."/>
            <person name="Montejo-Kovacevich G."/>
            <person name="Yen C E."/>
        </authorList>
    </citation>
    <scope>NUCLEOTIDE SEQUENCE [LARGE SCALE GENOMIC DNA]</scope>
</reference>
<dbReference type="Proteomes" id="UP000494106">
    <property type="component" value="Unassembled WGS sequence"/>
</dbReference>
<evidence type="ECO:0000313" key="1">
    <source>
        <dbReference type="EMBL" id="CAB3261012.1"/>
    </source>
</evidence>
<dbReference type="AlphaFoldDB" id="A0A8S1BRA9"/>
<name>A0A8S1BRA9_ARCPL</name>
<protein>
    <submittedName>
        <fullName evidence="1">Uncharacterized protein</fullName>
    </submittedName>
</protein>